<dbReference type="InterPro" id="IPR051130">
    <property type="entry name" value="Mito_struct-func_regulator"/>
</dbReference>
<dbReference type="CDD" id="cd05121">
    <property type="entry name" value="ABC1_ADCK3-like"/>
    <property type="match status" value="1"/>
</dbReference>
<evidence type="ECO:0000313" key="2">
    <source>
        <dbReference type="EMBL" id="KAK3248213.1"/>
    </source>
</evidence>
<dbReference type="PROSITE" id="PS50011">
    <property type="entry name" value="PROTEIN_KINASE_DOM"/>
    <property type="match status" value="1"/>
</dbReference>
<dbReference type="Pfam" id="PF03109">
    <property type="entry name" value="ABC1"/>
    <property type="match status" value="1"/>
</dbReference>
<dbReference type="InterPro" id="IPR000719">
    <property type="entry name" value="Prot_kinase_dom"/>
</dbReference>
<evidence type="ECO:0000313" key="3">
    <source>
        <dbReference type="Proteomes" id="UP001190700"/>
    </source>
</evidence>
<reference evidence="2 3" key="1">
    <citation type="journal article" date="2015" name="Genome Biol. Evol.">
        <title>Comparative Genomics of a Bacterivorous Green Alga Reveals Evolutionary Causalities and Consequences of Phago-Mixotrophic Mode of Nutrition.</title>
        <authorList>
            <person name="Burns J.A."/>
            <person name="Paasch A."/>
            <person name="Narechania A."/>
            <person name="Kim E."/>
        </authorList>
    </citation>
    <scope>NUCLEOTIDE SEQUENCE [LARGE SCALE GENOMIC DNA]</scope>
    <source>
        <strain evidence="2 3">PLY_AMNH</strain>
    </source>
</reference>
<sequence>MREAGTRLRWQAAAKKFGDEFPVDYYAIFSELEAQLKYEFDFIHEAASMDRIADSMCTTPEGLPRKPPVRVPRSVPGLVCKRVLVMDYIEGKTLTSIAREASANGVSPQTPERQLFARKLLSNLTDAFGIMVFEGGLFHGDPHPGNIMVTPEGEIVLLDFGQVKQLPGRLQKHMAELMMMLTIRKAAMPDFEESQGIMRSMESIGVKLLPGANSDAAVAAAREFLDFPSLCHAPSPRQHPSHSPHSTW</sequence>
<dbReference type="Proteomes" id="UP001190700">
    <property type="component" value="Unassembled WGS sequence"/>
</dbReference>
<dbReference type="SUPFAM" id="SSF56112">
    <property type="entry name" value="Protein kinase-like (PK-like)"/>
    <property type="match status" value="1"/>
</dbReference>
<comment type="caution">
    <text evidence="2">The sequence shown here is derived from an EMBL/GenBank/DDBJ whole genome shotgun (WGS) entry which is preliminary data.</text>
</comment>
<proteinExistence type="predicted"/>
<dbReference type="PANTHER" id="PTHR43173:SF12">
    <property type="entry name" value="PROTEIN KINASE SUPERFAMILY PROTEIN"/>
    <property type="match status" value="1"/>
</dbReference>
<dbReference type="InterPro" id="IPR004147">
    <property type="entry name" value="ABC1_dom"/>
</dbReference>
<dbReference type="GO" id="GO:0004672">
    <property type="term" value="F:protein kinase activity"/>
    <property type="evidence" value="ECO:0007669"/>
    <property type="project" value="InterPro"/>
</dbReference>
<dbReference type="PANTHER" id="PTHR43173">
    <property type="entry name" value="ABC1 FAMILY PROTEIN"/>
    <property type="match status" value="1"/>
</dbReference>
<name>A0AAE0F1D0_9CHLO</name>
<gene>
    <name evidence="2" type="ORF">CYMTET_42315</name>
</gene>
<evidence type="ECO:0000259" key="1">
    <source>
        <dbReference type="PROSITE" id="PS50011"/>
    </source>
</evidence>
<dbReference type="EMBL" id="LGRX02028307">
    <property type="protein sequence ID" value="KAK3248213.1"/>
    <property type="molecule type" value="Genomic_DNA"/>
</dbReference>
<organism evidence="2 3">
    <name type="scientific">Cymbomonas tetramitiformis</name>
    <dbReference type="NCBI Taxonomy" id="36881"/>
    <lineage>
        <taxon>Eukaryota</taxon>
        <taxon>Viridiplantae</taxon>
        <taxon>Chlorophyta</taxon>
        <taxon>Pyramimonadophyceae</taxon>
        <taxon>Pyramimonadales</taxon>
        <taxon>Pyramimonadaceae</taxon>
        <taxon>Cymbomonas</taxon>
    </lineage>
</organism>
<dbReference type="AlphaFoldDB" id="A0AAE0F1D0"/>
<protein>
    <recommendedName>
        <fullName evidence="1">Protein kinase domain-containing protein</fullName>
    </recommendedName>
</protein>
<feature type="domain" description="Protein kinase" evidence="1">
    <location>
        <begin position="1"/>
        <end position="248"/>
    </location>
</feature>
<keyword evidence="3" id="KW-1185">Reference proteome</keyword>
<accession>A0AAE0F1D0</accession>
<dbReference type="Gene3D" id="1.10.510.10">
    <property type="entry name" value="Transferase(Phosphotransferase) domain 1"/>
    <property type="match status" value="1"/>
</dbReference>
<dbReference type="GO" id="GO:0005524">
    <property type="term" value="F:ATP binding"/>
    <property type="evidence" value="ECO:0007669"/>
    <property type="project" value="InterPro"/>
</dbReference>
<dbReference type="InterPro" id="IPR011009">
    <property type="entry name" value="Kinase-like_dom_sf"/>
</dbReference>